<accession>A0ABQ3SM59</accession>
<comment type="caution">
    <text evidence="3">The sequence shown here is derived from an EMBL/GenBank/DDBJ whole genome shotgun (WGS) entry which is preliminary data.</text>
</comment>
<dbReference type="RefSeq" id="WP_229876448.1">
    <property type="nucleotide sequence ID" value="NZ_BMRL01000013.1"/>
</dbReference>
<dbReference type="EMBL" id="BNEC01000005">
    <property type="protein sequence ID" value="GHI69224.1"/>
    <property type="molecule type" value="Genomic_DNA"/>
</dbReference>
<name>A0ABQ3SM59_9ACTN</name>
<dbReference type="PROSITE" id="PS51257">
    <property type="entry name" value="PROKAR_LIPOPROTEIN"/>
    <property type="match status" value="1"/>
</dbReference>
<evidence type="ECO:0000259" key="2">
    <source>
        <dbReference type="Pfam" id="PF13539"/>
    </source>
</evidence>
<gene>
    <name evidence="3" type="ORF">Snoj_31420</name>
</gene>
<protein>
    <recommendedName>
        <fullName evidence="2">Peptidase M15C domain-containing protein</fullName>
    </recommendedName>
</protein>
<feature type="signal peptide" evidence="1">
    <location>
        <begin position="1"/>
        <end position="20"/>
    </location>
</feature>
<organism evidence="3 4">
    <name type="scientific">Streptomyces nojiriensis</name>
    <dbReference type="NCBI Taxonomy" id="66374"/>
    <lineage>
        <taxon>Bacteria</taxon>
        <taxon>Bacillati</taxon>
        <taxon>Actinomycetota</taxon>
        <taxon>Actinomycetes</taxon>
        <taxon>Kitasatosporales</taxon>
        <taxon>Streptomycetaceae</taxon>
        <taxon>Streptomyces</taxon>
    </lineage>
</organism>
<dbReference type="GeneID" id="95587520"/>
<dbReference type="Pfam" id="PF13539">
    <property type="entry name" value="Peptidase_M15_4"/>
    <property type="match status" value="1"/>
</dbReference>
<evidence type="ECO:0000313" key="4">
    <source>
        <dbReference type="Proteomes" id="UP000613974"/>
    </source>
</evidence>
<feature type="chain" id="PRO_5046772482" description="Peptidase M15C domain-containing protein" evidence="1">
    <location>
        <begin position="21"/>
        <end position="226"/>
    </location>
</feature>
<proteinExistence type="predicted"/>
<sequence>MSHRLACVALAGTLCATALSCTGARSEAHFQIAREPEVKTLSAQVMAVPPEKLAATHHPGCPVPPERLRLVRMNHWGFDGTVHRGELVVHEDVVAPVLRAFGKAFDARFPIRRMRVMAEYGSSDDAAMADDNTSAFNCRKVTGDPTRMSRHSWGDAVDINPVENPYVDVGGTSHPPNGSAHLDRVGTRPGMITPDGVVTRAFREIGWYWGGRWSPPDYQHFSEQGG</sequence>
<dbReference type="Proteomes" id="UP000613974">
    <property type="component" value="Unassembled WGS sequence"/>
</dbReference>
<dbReference type="InterPro" id="IPR039561">
    <property type="entry name" value="Peptidase_M15C"/>
</dbReference>
<keyword evidence="4" id="KW-1185">Reference proteome</keyword>
<evidence type="ECO:0000256" key="1">
    <source>
        <dbReference type="SAM" id="SignalP"/>
    </source>
</evidence>
<dbReference type="InterPro" id="IPR009045">
    <property type="entry name" value="Zn_M74/Hedgehog-like"/>
</dbReference>
<keyword evidence="1" id="KW-0732">Signal</keyword>
<dbReference type="SUPFAM" id="SSF55166">
    <property type="entry name" value="Hedgehog/DD-peptidase"/>
    <property type="match status" value="1"/>
</dbReference>
<dbReference type="Gene3D" id="3.30.1380.10">
    <property type="match status" value="1"/>
</dbReference>
<feature type="domain" description="Peptidase M15C" evidence="2">
    <location>
        <begin position="144"/>
        <end position="222"/>
    </location>
</feature>
<reference evidence="4" key="1">
    <citation type="submission" date="2023-07" db="EMBL/GenBank/DDBJ databases">
        <title>Whole genome shotgun sequence of Streptomyces nojiriensis NBRC 13794.</title>
        <authorList>
            <person name="Komaki H."/>
            <person name="Tamura T."/>
        </authorList>
    </citation>
    <scope>NUCLEOTIDE SEQUENCE [LARGE SCALE GENOMIC DNA]</scope>
    <source>
        <strain evidence="4">NBRC 13794</strain>
    </source>
</reference>
<evidence type="ECO:0000313" key="3">
    <source>
        <dbReference type="EMBL" id="GHI69224.1"/>
    </source>
</evidence>